<dbReference type="AlphaFoldDB" id="A0A2T1A0G9"/>
<dbReference type="Proteomes" id="UP000237718">
    <property type="component" value="Unassembled WGS sequence"/>
</dbReference>
<dbReference type="EMBL" id="PVUF01000038">
    <property type="protein sequence ID" value="PRZ42095.1"/>
    <property type="molecule type" value="Genomic_DNA"/>
</dbReference>
<dbReference type="InterPro" id="IPR005363">
    <property type="entry name" value="UPF0167"/>
</dbReference>
<sequence>MYVGPIYCVDDVSEVCPWCLADGSAAAKWSAIFNDLYDIPEGVPQHVVQTIDSRTPGYSTWQGNRWLFSEDDALVFVGEVIGSTIVRKNETEKISACRKALGDWNFPNDFDLSDVVIGGQPAIYLFQNKKTAEYKAYADMT</sequence>
<protein>
    <submittedName>
        <fullName evidence="2">Uncharacterized protein</fullName>
    </submittedName>
</protein>
<gene>
    <name evidence="2" type="ORF">CLV89_1388</name>
</gene>
<reference evidence="2 3" key="1">
    <citation type="submission" date="2018-03" db="EMBL/GenBank/DDBJ databases">
        <title>Genomic Encyclopedia of Archaeal and Bacterial Type Strains, Phase II (KMG-II): from individual species to whole genera.</title>
        <authorList>
            <person name="Goeker M."/>
        </authorList>
    </citation>
    <scope>NUCLEOTIDE SEQUENCE [LARGE SCALE GENOMIC DNA]</scope>
    <source>
        <strain evidence="2 3">DSM 25328</strain>
    </source>
</reference>
<evidence type="ECO:0000313" key="3">
    <source>
        <dbReference type="Proteomes" id="UP000237718"/>
    </source>
</evidence>
<dbReference type="Pfam" id="PF03691">
    <property type="entry name" value="UPF0167"/>
    <property type="match status" value="1"/>
</dbReference>
<organism evidence="2 3">
    <name type="scientific">Tritonibacter scottomollicae</name>
    <name type="common">Epibacterium scottomollicae</name>
    <dbReference type="NCBI Taxonomy" id="483013"/>
    <lineage>
        <taxon>Bacteria</taxon>
        <taxon>Pseudomonadati</taxon>
        <taxon>Pseudomonadota</taxon>
        <taxon>Alphaproteobacteria</taxon>
        <taxon>Rhodobacterales</taxon>
        <taxon>Paracoccaceae</taxon>
        <taxon>Tritonibacter</taxon>
    </lineage>
</organism>
<comment type="caution">
    <text evidence="2">The sequence shown here is derived from an EMBL/GenBank/DDBJ whole genome shotgun (WGS) entry which is preliminary data.</text>
</comment>
<name>A0A2T1A0G9_TRISK</name>
<comment type="similarity">
    <text evidence="1">Belongs to the UPF0167 family.</text>
</comment>
<proteinExistence type="inferred from homology"/>
<evidence type="ECO:0000256" key="1">
    <source>
        <dbReference type="ARBA" id="ARBA00008525"/>
    </source>
</evidence>
<accession>A0A2T1A0G9</accession>
<evidence type="ECO:0000313" key="2">
    <source>
        <dbReference type="EMBL" id="PRZ42095.1"/>
    </source>
</evidence>